<keyword evidence="13" id="KW-1185">Reference proteome</keyword>
<dbReference type="InterPro" id="IPR011032">
    <property type="entry name" value="GroES-like_sf"/>
</dbReference>
<proteinExistence type="inferred from homology"/>
<dbReference type="NCBIfam" id="NF006940">
    <property type="entry name" value="PRK09422.1"/>
    <property type="match status" value="1"/>
</dbReference>
<dbReference type="InterPro" id="IPR013149">
    <property type="entry name" value="ADH-like_C"/>
</dbReference>
<evidence type="ECO:0000256" key="7">
    <source>
        <dbReference type="ARBA" id="ARBA00023002"/>
    </source>
</evidence>
<gene>
    <name evidence="12" type="primary">adhP</name>
    <name evidence="12" type="ORF">IBJ83_06035</name>
</gene>
<keyword evidence="5 10" id="KW-0479">Metal-binding</keyword>
<comment type="catalytic activity">
    <reaction evidence="9">
        <text>a primary alcohol + NAD(+) = an aldehyde + NADH + H(+)</text>
        <dbReference type="Rhea" id="RHEA:10736"/>
        <dbReference type="ChEBI" id="CHEBI:15378"/>
        <dbReference type="ChEBI" id="CHEBI:15734"/>
        <dbReference type="ChEBI" id="CHEBI:17478"/>
        <dbReference type="ChEBI" id="CHEBI:57540"/>
        <dbReference type="ChEBI" id="CHEBI:57945"/>
        <dbReference type="EC" id="1.1.1.1"/>
    </reaction>
</comment>
<evidence type="ECO:0000256" key="3">
    <source>
        <dbReference type="ARBA" id="ARBA00013190"/>
    </source>
</evidence>
<evidence type="ECO:0000313" key="13">
    <source>
        <dbReference type="Proteomes" id="UP000823123"/>
    </source>
</evidence>
<protein>
    <recommendedName>
        <fullName evidence="4">Alcohol dehydrogenase</fullName>
        <ecNumber evidence="3">1.1.1.1</ecNumber>
    </recommendedName>
</protein>
<dbReference type="InterPro" id="IPR036291">
    <property type="entry name" value="NAD(P)-bd_dom_sf"/>
</dbReference>
<dbReference type="SMART" id="SM00829">
    <property type="entry name" value="PKS_ER"/>
    <property type="match status" value="1"/>
</dbReference>
<evidence type="ECO:0000256" key="9">
    <source>
        <dbReference type="ARBA" id="ARBA00049243"/>
    </source>
</evidence>
<evidence type="ECO:0000259" key="11">
    <source>
        <dbReference type="SMART" id="SM00829"/>
    </source>
</evidence>
<dbReference type="SUPFAM" id="SSF50129">
    <property type="entry name" value="GroES-like"/>
    <property type="match status" value="1"/>
</dbReference>
<dbReference type="PANTHER" id="PTHR42940">
    <property type="entry name" value="ALCOHOL DEHYDROGENASE 1-RELATED"/>
    <property type="match status" value="1"/>
</dbReference>
<dbReference type="EC" id="1.1.1.1" evidence="3"/>
<dbReference type="PROSITE" id="PS00059">
    <property type="entry name" value="ADH_ZINC"/>
    <property type="match status" value="1"/>
</dbReference>
<dbReference type="InterPro" id="IPR002328">
    <property type="entry name" value="ADH_Zn_CS"/>
</dbReference>
<evidence type="ECO:0000256" key="6">
    <source>
        <dbReference type="ARBA" id="ARBA00022833"/>
    </source>
</evidence>
<evidence type="ECO:0000256" key="1">
    <source>
        <dbReference type="ARBA" id="ARBA00001947"/>
    </source>
</evidence>
<feature type="domain" description="Enoyl reductase (ER)" evidence="11">
    <location>
        <begin position="10"/>
        <end position="333"/>
    </location>
</feature>
<evidence type="ECO:0000256" key="10">
    <source>
        <dbReference type="RuleBase" id="RU361277"/>
    </source>
</evidence>
<evidence type="ECO:0000256" key="8">
    <source>
        <dbReference type="ARBA" id="ARBA00049164"/>
    </source>
</evidence>
<comment type="catalytic activity">
    <reaction evidence="8">
        <text>a secondary alcohol + NAD(+) = a ketone + NADH + H(+)</text>
        <dbReference type="Rhea" id="RHEA:10740"/>
        <dbReference type="ChEBI" id="CHEBI:15378"/>
        <dbReference type="ChEBI" id="CHEBI:17087"/>
        <dbReference type="ChEBI" id="CHEBI:35681"/>
        <dbReference type="ChEBI" id="CHEBI:57540"/>
        <dbReference type="ChEBI" id="CHEBI:57945"/>
        <dbReference type="EC" id="1.1.1.1"/>
    </reaction>
</comment>
<dbReference type="RefSeq" id="WP_201275763.1">
    <property type="nucleotide sequence ID" value="NZ_AP038371.1"/>
</dbReference>
<name>A0ABS1CBN4_9FIRM</name>
<sequence length="337" mass="35444">MKAVVVNKEGTWMEVVEKDIRKPGYGEVLIDVEYCGVCHTDLHVAKGDFGKVPGRVLGHEGVGIVKTLGEGVTSLKVGDRVSVAWFFEGCGCCDYCNTGKETLCRTVKNAGYSVDGAMATECIATADYAVKVPDGLDPAQASSITCAGVTVYAAIKAACLKPGQWIALYGAGGLGNLAVQYAKKVFNAHVVAIDINDDKLALAKECGADIVLNGKNVDPAKYIQENIGGCHSAVVTAVSKVAFNQAIDSVRAAGKVVAVGLPSETMDVPIVKTVLDGIEIIGSLVGTRKDLAEAFQFGAEGLVTPVVTKRPITDAIDIFTELEEGKIQGRMVIDMKM</sequence>
<evidence type="ECO:0000256" key="4">
    <source>
        <dbReference type="ARBA" id="ARBA00016352"/>
    </source>
</evidence>
<comment type="similarity">
    <text evidence="2 10">Belongs to the zinc-containing alcohol dehydrogenase family.</text>
</comment>
<keyword evidence="6 10" id="KW-0862">Zinc</keyword>
<comment type="cofactor">
    <cofactor evidence="1 10">
        <name>Zn(2+)</name>
        <dbReference type="ChEBI" id="CHEBI:29105"/>
    </cofactor>
</comment>
<dbReference type="EMBL" id="JACVDA010000015">
    <property type="protein sequence ID" value="MBK1468872.1"/>
    <property type="molecule type" value="Genomic_DNA"/>
</dbReference>
<reference evidence="12 13" key="1">
    <citation type="submission" date="2020-09" db="EMBL/GenBank/DDBJ databases">
        <title>Parvimonas S3374 sp. nov.</title>
        <authorList>
            <person name="Buhl M."/>
        </authorList>
    </citation>
    <scope>NUCLEOTIDE SEQUENCE [LARGE SCALE GENOMIC DNA]</scope>
    <source>
        <strain evidence="12 13">S3374</strain>
    </source>
</reference>
<accession>A0ABS1CBN4</accession>
<evidence type="ECO:0000256" key="2">
    <source>
        <dbReference type="ARBA" id="ARBA00008072"/>
    </source>
</evidence>
<comment type="caution">
    <text evidence="12">The sequence shown here is derived from an EMBL/GenBank/DDBJ whole genome shotgun (WGS) entry which is preliminary data.</text>
</comment>
<dbReference type="GO" id="GO:0004022">
    <property type="term" value="F:alcohol dehydrogenase (NAD+) activity"/>
    <property type="evidence" value="ECO:0007669"/>
    <property type="project" value="UniProtKB-EC"/>
</dbReference>
<dbReference type="CDD" id="cd08297">
    <property type="entry name" value="CAD3"/>
    <property type="match status" value="1"/>
</dbReference>
<dbReference type="PANTHER" id="PTHR42940:SF8">
    <property type="entry name" value="VACUOLAR PROTEIN SORTING-ASSOCIATED PROTEIN 11"/>
    <property type="match status" value="1"/>
</dbReference>
<dbReference type="Gene3D" id="3.90.180.10">
    <property type="entry name" value="Medium-chain alcohol dehydrogenases, catalytic domain"/>
    <property type="match status" value="1"/>
</dbReference>
<evidence type="ECO:0000313" key="12">
    <source>
        <dbReference type="EMBL" id="MBK1468872.1"/>
    </source>
</evidence>
<dbReference type="SUPFAM" id="SSF51735">
    <property type="entry name" value="NAD(P)-binding Rossmann-fold domains"/>
    <property type="match status" value="1"/>
</dbReference>
<evidence type="ECO:0000256" key="5">
    <source>
        <dbReference type="ARBA" id="ARBA00022723"/>
    </source>
</evidence>
<dbReference type="Proteomes" id="UP000823123">
    <property type="component" value="Unassembled WGS sequence"/>
</dbReference>
<organism evidence="12 13">
    <name type="scientific">Parvimonas parva</name>
    <dbReference type="NCBI Taxonomy" id="2769485"/>
    <lineage>
        <taxon>Bacteria</taxon>
        <taxon>Bacillati</taxon>
        <taxon>Bacillota</taxon>
        <taxon>Tissierellia</taxon>
        <taxon>Tissierellales</taxon>
        <taxon>Peptoniphilaceae</taxon>
        <taxon>Parvimonas</taxon>
    </lineage>
</organism>
<dbReference type="Pfam" id="PF00107">
    <property type="entry name" value="ADH_zinc_N"/>
    <property type="match status" value="1"/>
</dbReference>
<dbReference type="InterPro" id="IPR020843">
    <property type="entry name" value="ER"/>
</dbReference>
<dbReference type="InterPro" id="IPR013154">
    <property type="entry name" value="ADH-like_N"/>
</dbReference>
<dbReference type="Pfam" id="PF08240">
    <property type="entry name" value="ADH_N"/>
    <property type="match status" value="1"/>
</dbReference>
<dbReference type="Gene3D" id="3.40.50.720">
    <property type="entry name" value="NAD(P)-binding Rossmann-like Domain"/>
    <property type="match status" value="1"/>
</dbReference>
<keyword evidence="7 12" id="KW-0560">Oxidoreductase</keyword>